<protein>
    <submittedName>
        <fullName evidence="2">Uncharacterized protein</fullName>
    </submittedName>
</protein>
<reference evidence="2" key="1">
    <citation type="submission" date="2020-03" db="EMBL/GenBank/DDBJ databases">
        <title>The deep terrestrial virosphere.</title>
        <authorList>
            <person name="Holmfeldt K."/>
            <person name="Nilsson E."/>
            <person name="Simone D."/>
            <person name="Lopez-Fernandez M."/>
            <person name="Wu X."/>
            <person name="de Brujin I."/>
            <person name="Lundin D."/>
            <person name="Andersson A."/>
            <person name="Bertilsson S."/>
            <person name="Dopson M."/>
        </authorList>
    </citation>
    <scope>NUCLEOTIDE SEQUENCE</scope>
    <source>
        <strain evidence="1">MM415A01528</strain>
        <strain evidence="2">MM415B02402</strain>
    </source>
</reference>
<dbReference type="EMBL" id="MT142904">
    <property type="protein sequence ID" value="QJA90308.1"/>
    <property type="molecule type" value="Genomic_DNA"/>
</dbReference>
<evidence type="ECO:0000313" key="1">
    <source>
        <dbReference type="EMBL" id="QJA76357.1"/>
    </source>
</evidence>
<name>A0A6M3LB55_9ZZZZ</name>
<proteinExistence type="predicted"/>
<dbReference type="AlphaFoldDB" id="A0A6M3LB55"/>
<dbReference type="EMBL" id="MT142220">
    <property type="protein sequence ID" value="QJA76357.1"/>
    <property type="molecule type" value="Genomic_DNA"/>
</dbReference>
<accession>A0A6M3LB55</accession>
<gene>
    <name evidence="1" type="ORF">MM415A01528_0001</name>
    <name evidence="2" type="ORF">MM415B02402_0010</name>
</gene>
<organism evidence="2">
    <name type="scientific">viral metagenome</name>
    <dbReference type="NCBI Taxonomy" id="1070528"/>
    <lineage>
        <taxon>unclassified sequences</taxon>
        <taxon>metagenomes</taxon>
        <taxon>organismal metagenomes</taxon>
    </lineage>
</organism>
<evidence type="ECO:0000313" key="2">
    <source>
        <dbReference type="EMBL" id="QJA90308.1"/>
    </source>
</evidence>
<sequence>MGIGRGPIVPPGGVPLIGQDRRPRFEMGKGLQVGCPKCKAVSKAWLNAVHLFYFGEDASPTGKVEVLPIQVNVCVKCGYLLKKSDIELQVKEGGL</sequence>